<name>A0A833QJT7_9POAL</name>
<dbReference type="SUPFAM" id="SSF50129">
    <property type="entry name" value="GroES-like"/>
    <property type="match status" value="2"/>
</dbReference>
<dbReference type="Gene3D" id="2.30.33.40">
    <property type="entry name" value="GroES chaperonin"/>
    <property type="match status" value="2"/>
</dbReference>
<dbReference type="GO" id="GO:0051082">
    <property type="term" value="F:unfolded protein binding"/>
    <property type="evidence" value="ECO:0007669"/>
    <property type="project" value="TreeGrafter"/>
</dbReference>
<dbReference type="SMART" id="SM00883">
    <property type="entry name" value="Cpn10"/>
    <property type="match status" value="2"/>
</dbReference>
<dbReference type="GO" id="GO:0009507">
    <property type="term" value="C:chloroplast"/>
    <property type="evidence" value="ECO:0007669"/>
    <property type="project" value="TreeGrafter"/>
</dbReference>
<dbReference type="PRINTS" id="PR00297">
    <property type="entry name" value="CHAPERONIN10"/>
</dbReference>
<sequence length="239" mass="25376">MATVPLSVPSIKGLRFSSLTLRRSQMSYSKPLVVKAATVIAPKYTSIKPVGNRVLVKIKSGEDKTTGGLYLPTTAQKKSQEGEVVAIGDGITIGSTKVDISVQEGNKVVYSKYAGTELEFDGTNHLLLKEDDIIGILESDDIKDLKPLGDRVLIKVAEAEEKTSGGLILTEQAKQRPSVGTVVAVGPGSLDEDGKRKPIDISPGSTVMYSKYAGSEFKGADGTDYIALRVSDVMAVLSS</sequence>
<organism evidence="7 8">
    <name type="scientific">Carex littledalei</name>
    <dbReference type="NCBI Taxonomy" id="544730"/>
    <lineage>
        <taxon>Eukaryota</taxon>
        <taxon>Viridiplantae</taxon>
        <taxon>Streptophyta</taxon>
        <taxon>Embryophyta</taxon>
        <taxon>Tracheophyta</taxon>
        <taxon>Spermatophyta</taxon>
        <taxon>Magnoliopsida</taxon>
        <taxon>Liliopsida</taxon>
        <taxon>Poales</taxon>
        <taxon>Cyperaceae</taxon>
        <taxon>Cyperoideae</taxon>
        <taxon>Cariceae</taxon>
        <taxon>Carex</taxon>
        <taxon>Carex subgen. Euthyceras</taxon>
    </lineage>
</organism>
<evidence type="ECO:0000256" key="3">
    <source>
        <dbReference type="ARBA" id="ARBA00031971"/>
    </source>
</evidence>
<dbReference type="InterPro" id="IPR011032">
    <property type="entry name" value="GroES-like_sf"/>
</dbReference>
<evidence type="ECO:0000313" key="7">
    <source>
        <dbReference type="EMBL" id="KAF3323461.1"/>
    </source>
</evidence>
<dbReference type="EMBL" id="SWLB01000023">
    <property type="protein sequence ID" value="KAF3323461.1"/>
    <property type="molecule type" value="Genomic_DNA"/>
</dbReference>
<evidence type="ECO:0000256" key="4">
    <source>
        <dbReference type="ARBA" id="ARBA00073031"/>
    </source>
</evidence>
<proteinExistence type="inferred from homology"/>
<evidence type="ECO:0000256" key="1">
    <source>
        <dbReference type="ARBA" id="ARBA00006975"/>
    </source>
</evidence>
<dbReference type="PIRSF" id="PIRSF038157">
    <property type="entry name" value="Chaperonin_21_chloroplast"/>
    <property type="match status" value="1"/>
</dbReference>
<dbReference type="HAMAP" id="MF_00580">
    <property type="entry name" value="CH10"/>
    <property type="match status" value="2"/>
</dbReference>
<dbReference type="GO" id="GO:0046914">
    <property type="term" value="F:transition metal ion binding"/>
    <property type="evidence" value="ECO:0007669"/>
    <property type="project" value="InterPro"/>
</dbReference>
<gene>
    <name evidence="7" type="ORF">FCM35_KLT12192</name>
</gene>
<keyword evidence="8" id="KW-1185">Reference proteome</keyword>
<dbReference type="InterPro" id="IPR018369">
    <property type="entry name" value="Chaprnonin_Cpn10_CS"/>
</dbReference>
<evidence type="ECO:0000256" key="5">
    <source>
        <dbReference type="ARBA" id="ARBA00079398"/>
    </source>
</evidence>
<dbReference type="InterPro" id="IPR017416">
    <property type="entry name" value="Cpn20"/>
</dbReference>
<reference evidence="7" key="1">
    <citation type="submission" date="2020-01" db="EMBL/GenBank/DDBJ databases">
        <title>Genome sequence of Kobresia littledalei, the first chromosome-level genome in the family Cyperaceae.</title>
        <authorList>
            <person name="Qu G."/>
        </authorList>
    </citation>
    <scope>NUCLEOTIDE SEQUENCE</scope>
    <source>
        <strain evidence="7">C.B.Clarke</strain>
        <tissue evidence="7">Leaf</tissue>
    </source>
</reference>
<dbReference type="NCBIfam" id="NF001531">
    <property type="entry name" value="PRK00364.2-2"/>
    <property type="match status" value="2"/>
</dbReference>
<dbReference type="PROSITE" id="PS00681">
    <property type="entry name" value="CHAPERONINS_CPN10"/>
    <property type="match status" value="1"/>
</dbReference>
<dbReference type="CDD" id="cd00320">
    <property type="entry name" value="cpn10"/>
    <property type="match status" value="2"/>
</dbReference>
<dbReference type="FunFam" id="2.30.33.40:FF:000001">
    <property type="entry name" value="10 kDa chaperonin"/>
    <property type="match status" value="2"/>
</dbReference>
<comment type="similarity">
    <text evidence="1 6">Belongs to the GroES chaperonin family.</text>
</comment>
<keyword evidence="2 6" id="KW-0143">Chaperone</keyword>
<dbReference type="GO" id="GO:0051087">
    <property type="term" value="F:protein-folding chaperone binding"/>
    <property type="evidence" value="ECO:0007669"/>
    <property type="project" value="TreeGrafter"/>
</dbReference>
<evidence type="ECO:0000313" key="8">
    <source>
        <dbReference type="Proteomes" id="UP000623129"/>
    </source>
</evidence>
<dbReference type="InterPro" id="IPR037124">
    <property type="entry name" value="Chaperonin_GroES_sf"/>
</dbReference>
<evidence type="ECO:0000256" key="6">
    <source>
        <dbReference type="RuleBase" id="RU003479"/>
    </source>
</evidence>
<evidence type="ECO:0000256" key="2">
    <source>
        <dbReference type="ARBA" id="ARBA00023186"/>
    </source>
</evidence>
<protein>
    <recommendedName>
        <fullName evidence="4">20 kDa chaperonin, chloroplastic</fullName>
    </recommendedName>
    <alternativeName>
        <fullName evidence="3">Chaperonin 10</fullName>
    </alternativeName>
    <alternativeName>
        <fullName evidence="5">Protein Cpn21</fullName>
    </alternativeName>
</protein>
<dbReference type="OrthoDB" id="184876at2759"/>
<dbReference type="PANTHER" id="PTHR10772:SF63">
    <property type="entry name" value="20 KDA CHAPERONIN, CHLOROPLASTIC"/>
    <property type="match status" value="1"/>
</dbReference>
<dbReference type="GO" id="GO:0005739">
    <property type="term" value="C:mitochondrion"/>
    <property type="evidence" value="ECO:0007669"/>
    <property type="project" value="TreeGrafter"/>
</dbReference>
<dbReference type="AlphaFoldDB" id="A0A833QJT7"/>
<dbReference type="InterPro" id="IPR020818">
    <property type="entry name" value="Chaperonin_GroES"/>
</dbReference>
<dbReference type="GO" id="GO:0044183">
    <property type="term" value="F:protein folding chaperone"/>
    <property type="evidence" value="ECO:0007669"/>
    <property type="project" value="InterPro"/>
</dbReference>
<dbReference type="Pfam" id="PF00166">
    <property type="entry name" value="Cpn10"/>
    <property type="match status" value="2"/>
</dbReference>
<comment type="caution">
    <text evidence="7">The sequence shown here is derived from an EMBL/GenBank/DDBJ whole genome shotgun (WGS) entry which is preliminary data.</text>
</comment>
<accession>A0A833QJT7</accession>
<dbReference type="Proteomes" id="UP000623129">
    <property type="component" value="Unassembled WGS sequence"/>
</dbReference>
<dbReference type="GO" id="GO:0005524">
    <property type="term" value="F:ATP binding"/>
    <property type="evidence" value="ECO:0007669"/>
    <property type="project" value="InterPro"/>
</dbReference>
<dbReference type="PANTHER" id="PTHR10772">
    <property type="entry name" value="10 KDA HEAT SHOCK PROTEIN"/>
    <property type="match status" value="1"/>
</dbReference>